<evidence type="ECO:0000313" key="2">
    <source>
        <dbReference type="Proteomes" id="UP000036987"/>
    </source>
</evidence>
<dbReference type="InterPro" id="IPR008480">
    <property type="entry name" value="DUF761_pln"/>
</dbReference>
<gene>
    <name evidence="1" type="ORF">ZOSMA_181G00110</name>
</gene>
<dbReference type="Proteomes" id="UP000036987">
    <property type="component" value="Unassembled WGS sequence"/>
</dbReference>
<keyword evidence="2" id="KW-1185">Reference proteome</keyword>
<sequence length="228" mass="26152">MVVFIKRACPGTLLLITTTIRSHMAAPTTPSQFYYSHQPASMKIKAILQEHVFPHVCHVVRALNKVGSKLVEYVRWKYVATDLFVVDASSMCRKKMGVATFMVKKTKKEEKNTFGSSFRMCCNWHSSHVLPITPPEPETDIYYDSSWNSVICTEEGQVNVNIGGGEEIGAQLSGYLQWLDDKNQLVEEDDGDEIDRLAEMFIAKCHEKFRLEKQESYRRYQEMLARSI</sequence>
<protein>
    <submittedName>
        <fullName evidence="1">Uncharacterized protein</fullName>
    </submittedName>
</protein>
<organism evidence="1 2">
    <name type="scientific">Zostera marina</name>
    <name type="common">Eelgrass</name>
    <dbReference type="NCBI Taxonomy" id="29655"/>
    <lineage>
        <taxon>Eukaryota</taxon>
        <taxon>Viridiplantae</taxon>
        <taxon>Streptophyta</taxon>
        <taxon>Embryophyta</taxon>
        <taxon>Tracheophyta</taxon>
        <taxon>Spermatophyta</taxon>
        <taxon>Magnoliopsida</taxon>
        <taxon>Liliopsida</taxon>
        <taxon>Zosteraceae</taxon>
        <taxon>Zostera</taxon>
    </lineage>
</organism>
<comment type="caution">
    <text evidence="1">The sequence shown here is derived from an EMBL/GenBank/DDBJ whole genome shotgun (WGS) entry which is preliminary data.</text>
</comment>
<dbReference type="EMBL" id="LFYR01000676">
    <property type="protein sequence ID" value="KMZ71376.1"/>
    <property type="molecule type" value="Genomic_DNA"/>
</dbReference>
<accession>A0A0K9PQW6</accession>
<dbReference type="PANTHER" id="PTHR33450:SF4">
    <property type="entry name" value="OS04G0665666 PROTEIN"/>
    <property type="match status" value="1"/>
</dbReference>
<name>A0A0K9PQW6_ZOSMR</name>
<dbReference type="OMA" id="EMFIADC"/>
<reference evidence="2" key="1">
    <citation type="journal article" date="2016" name="Nature">
        <title>The genome of the seagrass Zostera marina reveals angiosperm adaptation to the sea.</title>
        <authorList>
            <person name="Olsen J.L."/>
            <person name="Rouze P."/>
            <person name="Verhelst B."/>
            <person name="Lin Y.-C."/>
            <person name="Bayer T."/>
            <person name="Collen J."/>
            <person name="Dattolo E."/>
            <person name="De Paoli E."/>
            <person name="Dittami S."/>
            <person name="Maumus F."/>
            <person name="Michel G."/>
            <person name="Kersting A."/>
            <person name="Lauritano C."/>
            <person name="Lohaus R."/>
            <person name="Toepel M."/>
            <person name="Tonon T."/>
            <person name="Vanneste K."/>
            <person name="Amirebrahimi M."/>
            <person name="Brakel J."/>
            <person name="Bostroem C."/>
            <person name="Chovatia M."/>
            <person name="Grimwood J."/>
            <person name="Jenkins J.W."/>
            <person name="Jueterbock A."/>
            <person name="Mraz A."/>
            <person name="Stam W.T."/>
            <person name="Tice H."/>
            <person name="Bornberg-Bauer E."/>
            <person name="Green P.J."/>
            <person name="Pearson G.A."/>
            <person name="Procaccini G."/>
            <person name="Duarte C.M."/>
            <person name="Schmutz J."/>
            <person name="Reusch T.B.H."/>
            <person name="Van de Peer Y."/>
        </authorList>
    </citation>
    <scope>NUCLEOTIDE SEQUENCE [LARGE SCALE GENOMIC DNA]</scope>
    <source>
        <strain evidence="2">cv. Finnish</strain>
    </source>
</reference>
<evidence type="ECO:0000313" key="1">
    <source>
        <dbReference type="EMBL" id="KMZ71376.1"/>
    </source>
</evidence>
<dbReference type="OrthoDB" id="1104789at2759"/>
<dbReference type="Pfam" id="PF05553">
    <property type="entry name" value="DUF761"/>
    <property type="match status" value="1"/>
</dbReference>
<dbReference type="PANTHER" id="PTHR33450">
    <property type="entry name" value="EMB|CAB67623.1-RELATED"/>
    <property type="match status" value="1"/>
</dbReference>
<dbReference type="AlphaFoldDB" id="A0A0K9PQW6"/>
<proteinExistence type="predicted"/>